<evidence type="ECO:0000256" key="1">
    <source>
        <dbReference type="SAM" id="Phobius"/>
    </source>
</evidence>
<keyword evidence="1" id="KW-1133">Transmembrane helix</keyword>
<organism evidence="2 3">
    <name type="scientific">Acanthosepion pharaonis</name>
    <name type="common">Pharaoh cuttlefish</name>
    <name type="synonym">Sepia pharaonis</name>
    <dbReference type="NCBI Taxonomy" id="158019"/>
    <lineage>
        <taxon>Eukaryota</taxon>
        <taxon>Metazoa</taxon>
        <taxon>Spiralia</taxon>
        <taxon>Lophotrochozoa</taxon>
        <taxon>Mollusca</taxon>
        <taxon>Cephalopoda</taxon>
        <taxon>Coleoidea</taxon>
        <taxon>Decapodiformes</taxon>
        <taxon>Sepiida</taxon>
        <taxon>Sepiina</taxon>
        <taxon>Sepiidae</taxon>
        <taxon>Acanthosepion</taxon>
    </lineage>
</organism>
<proteinExistence type="predicted"/>
<feature type="transmembrane region" description="Helical" evidence="1">
    <location>
        <begin position="128"/>
        <end position="145"/>
    </location>
</feature>
<name>A0A812CEW1_ACAPH</name>
<dbReference type="AlphaFoldDB" id="A0A812CEW1"/>
<feature type="transmembrane region" description="Helical" evidence="1">
    <location>
        <begin position="52"/>
        <end position="72"/>
    </location>
</feature>
<accession>A0A812CEW1</accession>
<feature type="transmembrane region" description="Helical" evidence="1">
    <location>
        <begin position="152"/>
        <end position="170"/>
    </location>
</feature>
<dbReference type="EMBL" id="CAHIKZ030001480">
    <property type="protein sequence ID" value="CAE1265566.1"/>
    <property type="molecule type" value="Genomic_DNA"/>
</dbReference>
<keyword evidence="1" id="KW-0812">Transmembrane</keyword>
<sequence>MFLCPFFSIFSLYSSLPSPLSYSSSLFSFCLSLFFFSSCFPLPSPLCYSLFLFSRITLFFIVFFCFSLPFYLPHLFFFFLYPSFLLIISPSCFPLQSPLTPSLSPLLSTSSYYSTSYIPLFFSPAPPLVSLYGFFLRFFNLLFFLSPPTTQLFILNFLLSSSSFCFPLHSPLTPSSSHLLSSSSCYSTSYITLLFSPAPPIASLYILLFRLLPLFFLLLLNFLYGSFLLSTSSSCFPLHSPLTPSSSPLLSFSYYYSTSFSFL</sequence>
<keyword evidence="3" id="KW-1185">Reference proteome</keyword>
<protein>
    <submittedName>
        <fullName evidence="2">Uncharacterized protein</fullName>
    </submittedName>
</protein>
<reference evidence="2" key="1">
    <citation type="submission" date="2021-01" db="EMBL/GenBank/DDBJ databases">
        <authorList>
            <person name="Li R."/>
            <person name="Bekaert M."/>
        </authorList>
    </citation>
    <scope>NUCLEOTIDE SEQUENCE</scope>
    <source>
        <strain evidence="2">Farmed</strain>
    </source>
</reference>
<keyword evidence="1" id="KW-0472">Membrane</keyword>
<evidence type="ECO:0000313" key="2">
    <source>
        <dbReference type="EMBL" id="CAE1265566.1"/>
    </source>
</evidence>
<evidence type="ECO:0000313" key="3">
    <source>
        <dbReference type="Proteomes" id="UP000597762"/>
    </source>
</evidence>
<comment type="caution">
    <text evidence="2">The sequence shown here is derived from an EMBL/GenBank/DDBJ whole genome shotgun (WGS) entry which is preliminary data.</text>
</comment>
<gene>
    <name evidence="2" type="ORF">SPHA_34738</name>
</gene>
<dbReference type="Proteomes" id="UP000597762">
    <property type="component" value="Unassembled WGS sequence"/>
</dbReference>